<feature type="compositionally biased region" description="Polar residues" evidence="1">
    <location>
        <begin position="50"/>
        <end position="59"/>
    </location>
</feature>
<accession>A0A2N5VSJ6</accession>
<feature type="region of interest" description="Disordered" evidence="1">
    <location>
        <begin position="1"/>
        <end position="132"/>
    </location>
</feature>
<feature type="compositionally biased region" description="Polar residues" evidence="1">
    <location>
        <begin position="296"/>
        <end position="312"/>
    </location>
</feature>
<proteinExistence type="predicted"/>
<sequence length="312" mass="32943">MAPTLELSHAQAPNPLPRTIPNTSKRRRHAKSSKSDEPSNEAISSDPIVNPNSNGPGTSRKSKGKRRVPADKTGGKKATKKPGTTGNKKGTQKKGKKAPKKTHQTQSTGAHSFDLSRPIPGLQDASSSQEAASSFVNVSLDDLRATVTQLGIPHTNLKPKEELICLCIKYAPLIKKMQTSIGAGPSTSRTTRSDLNQASPTSTDGDQGPLEACESGVEVDQRTHSRLNSQQSSASVRKAAAVKDTPLHNPVGTQSDMPNNLDNISPKSGVPDEAARDMTLSPSACRGAITDRGRLTSPSANRQTIPAQTPAS</sequence>
<evidence type="ECO:0000256" key="1">
    <source>
        <dbReference type="SAM" id="MobiDB-lite"/>
    </source>
</evidence>
<feature type="region of interest" description="Disordered" evidence="1">
    <location>
        <begin position="181"/>
        <end position="312"/>
    </location>
</feature>
<name>A0A2N5VSJ6_9BASI</name>
<gene>
    <name evidence="2" type="ORF">PCANC_07528</name>
</gene>
<protein>
    <submittedName>
        <fullName evidence="2">Uncharacterized protein</fullName>
    </submittedName>
</protein>
<feature type="compositionally biased region" description="Polar residues" evidence="1">
    <location>
        <begin position="181"/>
        <end position="205"/>
    </location>
</feature>
<keyword evidence="3" id="KW-1185">Reference proteome</keyword>
<dbReference type="EMBL" id="PGCJ01000070">
    <property type="protein sequence ID" value="PLW52963.1"/>
    <property type="molecule type" value="Genomic_DNA"/>
</dbReference>
<evidence type="ECO:0000313" key="2">
    <source>
        <dbReference type="EMBL" id="PLW52963.1"/>
    </source>
</evidence>
<dbReference type="AlphaFoldDB" id="A0A2N5VSJ6"/>
<organism evidence="2 3">
    <name type="scientific">Puccinia coronata f. sp. avenae</name>
    <dbReference type="NCBI Taxonomy" id="200324"/>
    <lineage>
        <taxon>Eukaryota</taxon>
        <taxon>Fungi</taxon>
        <taxon>Dikarya</taxon>
        <taxon>Basidiomycota</taxon>
        <taxon>Pucciniomycotina</taxon>
        <taxon>Pucciniomycetes</taxon>
        <taxon>Pucciniales</taxon>
        <taxon>Pucciniaceae</taxon>
        <taxon>Puccinia</taxon>
    </lineage>
</organism>
<evidence type="ECO:0000313" key="3">
    <source>
        <dbReference type="Proteomes" id="UP000235388"/>
    </source>
</evidence>
<feature type="compositionally biased region" description="Basic residues" evidence="1">
    <location>
        <begin position="90"/>
        <end position="103"/>
    </location>
</feature>
<dbReference type="Proteomes" id="UP000235388">
    <property type="component" value="Unassembled WGS sequence"/>
</dbReference>
<feature type="compositionally biased region" description="Low complexity" evidence="1">
    <location>
        <begin position="229"/>
        <end position="243"/>
    </location>
</feature>
<feature type="compositionally biased region" description="Polar residues" evidence="1">
    <location>
        <begin position="251"/>
        <end position="266"/>
    </location>
</feature>
<reference evidence="2 3" key="1">
    <citation type="submission" date="2017-11" db="EMBL/GenBank/DDBJ databases">
        <title>De novo assembly and phasing of dikaryotic genomes from two isolates of Puccinia coronata f. sp. avenae, the causal agent of oat crown rust.</title>
        <authorList>
            <person name="Miller M.E."/>
            <person name="Zhang Y."/>
            <person name="Omidvar V."/>
            <person name="Sperschneider J."/>
            <person name="Schwessinger B."/>
            <person name="Raley C."/>
            <person name="Palmer J.M."/>
            <person name="Garnica D."/>
            <person name="Upadhyaya N."/>
            <person name="Rathjen J."/>
            <person name="Taylor J.M."/>
            <person name="Park R.F."/>
            <person name="Dodds P.N."/>
            <person name="Hirsch C.D."/>
            <person name="Kianian S.F."/>
            <person name="Figueroa M."/>
        </authorList>
    </citation>
    <scope>NUCLEOTIDE SEQUENCE [LARGE SCALE GENOMIC DNA]</scope>
    <source>
        <strain evidence="2">12NC29</strain>
    </source>
</reference>
<comment type="caution">
    <text evidence="2">The sequence shown here is derived from an EMBL/GenBank/DDBJ whole genome shotgun (WGS) entry which is preliminary data.</text>
</comment>